<keyword evidence="3" id="KW-0862">Zinc</keyword>
<dbReference type="GO" id="GO:0008270">
    <property type="term" value="F:zinc ion binding"/>
    <property type="evidence" value="ECO:0007669"/>
    <property type="project" value="UniProtKB-KW"/>
</dbReference>
<dbReference type="EMBL" id="JABMOJ010000087">
    <property type="protein sequence ID" value="NQV64216.1"/>
    <property type="molecule type" value="Genomic_DNA"/>
</dbReference>
<dbReference type="Pfam" id="PF09413">
    <property type="entry name" value="DUF2007"/>
    <property type="match status" value="1"/>
</dbReference>
<dbReference type="InterPro" id="IPR036443">
    <property type="entry name" value="Znf_RanBP2_sf"/>
</dbReference>
<sequence length="100" mass="10963">MRRVFSHPNSMIVGSMASLLNYAGIETEIRNDILGGAAGEIAPGETWVELWVVNEALAEEAAQLINETLEQPEGDDWTCQHCQESNPATFDVCWQCGKPA</sequence>
<protein>
    <submittedName>
        <fullName evidence="5">DUF2007 domain-containing protein</fullName>
    </submittedName>
</protein>
<accession>A0A973A8X4</accession>
<evidence type="ECO:0000313" key="6">
    <source>
        <dbReference type="Proteomes" id="UP000754644"/>
    </source>
</evidence>
<feature type="domain" description="RanBP2-type" evidence="4">
    <location>
        <begin position="72"/>
        <end position="100"/>
    </location>
</feature>
<gene>
    <name evidence="5" type="ORF">HQ497_02525</name>
</gene>
<evidence type="ECO:0000259" key="4">
    <source>
        <dbReference type="PROSITE" id="PS50199"/>
    </source>
</evidence>
<dbReference type="AlphaFoldDB" id="A0A973A8X4"/>
<dbReference type="InterPro" id="IPR018551">
    <property type="entry name" value="DUF2007"/>
</dbReference>
<keyword evidence="1" id="KW-0479">Metal-binding</keyword>
<reference evidence="5" key="1">
    <citation type="submission" date="2020-05" db="EMBL/GenBank/DDBJ databases">
        <title>Sulfur intermediates as new biogeochemical hubs in an aquatic model microbial ecosystem.</title>
        <authorList>
            <person name="Vigneron A."/>
        </authorList>
    </citation>
    <scope>NUCLEOTIDE SEQUENCE</scope>
    <source>
        <strain evidence="5">Bin.250</strain>
    </source>
</reference>
<dbReference type="PROSITE" id="PS50199">
    <property type="entry name" value="ZF_RANBP2_2"/>
    <property type="match status" value="1"/>
</dbReference>
<evidence type="ECO:0000256" key="1">
    <source>
        <dbReference type="ARBA" id="ARBA00022723"/>
    </source>
</evidence>
<dbReference type="Proteomes" id="UP000754644">
    <property type="component" value="Unassembled WGS sequence"/>
</dbReference>
<dbReference type="PROSITE" id="PS01358">
    <property type="entry name" value="ZF_RANBP2_1"/>
    <property type="match status" value="1"/>
</dbReference>
<organism evidence="5 6">
    <name type="scientific">SAR86 cluster bacterium</name>
    <dbReference type="NCBI Taxonomy" id="2030880"/>
    <lineage>
        <taxon>Bacteria</taxon>
        <taxon>Pseudomonadati</taxon>
        <taxon>Pseudomonadota</taxon>
        <taxon>Gammaproteobacteria</taxon>
        <taxon>SAR86 cluster</taxon>
    </lineage>
</organism>
<evidence type="ECO:0000256" key="3">
    <source>
        <dbReference type="ARBA" id="ARBA00022833"/>
    </source>
</evidence>
<name>A0A973A8X4_9GAMM</name>
<keyword evidence="2" id="KW-0863">Zinc-finger</keyword>
<dbReference type="InterPro" id="IPR001876">
    <property type="entry name" value="Znf_RanBP2"/>
</dbReference>
<dbReference type="SUPFAM" id="SSF90209">
    <property type="entry name" value="Ran binding protein zinc finger-like"/>
    <property type="match status" value="1"/>
</dbReference>
<evidence type="ECO:0000313" key="5">
    <source>
        <dbReference type="EMBL" id="NQV64216.1"/>
    </source>
</evidence>
<evidence type="ECO:0000256" key="2">
    <source>
        <dbReference type="ARBA" id="ARBA00022771"/>
    </source>
</evidence>
<comment type="caution">
    <text evidence="5">The sequence shown here is derived from an EMBL/GenBank/DDBJ whole genome shotgun (WGS) entry which is preliminary data.</text>
</comment>
<proteinExistence type="predicted"/>